<dbReference type="InterPro" id="IPR009057">
    <property type="entry name" value="Homeodomain-like_sf"/>
</dbReference>
<dbReference type="GO" id="GO:0045892">
    <property type="term" value="P:negative regulation of DNA-templated transcription"/>
    <property type="evidence" value="ECO:0007669"/>
    <property type="project" value="UniProtKB-ARBA"/>
</dbReference>
<keyword evidence="4" id="KW-0804">Transcription</keyword>
<comment type="caution">
    <text evidence="7">The sequence shown here is derived from an EMBL/GenBank/DDBJ whole genome shotgun (WGS) entry which is preliminary data.</text>
</comment>
<dbReference type="InterPro" id="IPR001647">
    <property type="entry name" value="HTH_TetR"/>
</dbReference>
<reference evidence="7" key="1">
    <citation type="submission" date="2021-02" db="EMBL/GenBank/DDBJ databases">
        <title>Genome-Resolved Metagenomics of a Microbial Community Performing Photosynthetic Biological Nutrient Removal.</title>
        <authorList>
            <person name="Mcdaniel E.A."/>
        </authorList>
    </citation>
    <scope>NUCLEOTIDE SEQUENCE</scope>
    <source>
        <strain evidence="7">UWPOB_OBS1</strain>
    </source>
</reference>
<dbReference type="GO" id="GO:0000976">
    <property type="term" value="F:transcription cis-regulatory region binding"/>
    <property type="evidence" value="ECO:0007669"/>
    <property type="project" value="TreeGrafter"/>
</dbReference>
<gene>
    <name evidence="7" type="ORF">J0M35_09905</name>
</gene>
<keyword evidence="1" id="KW-0678">Repressor</keyword>
<dbReference type="PROSITE" id="PS01081">
    <property type="entry name" value="HTH_TETR_1"/>
    <property type="match status" value="1"/>
</dbReference>
<accession>A0A8J7TM53</accession>
<dbReference type="EMBL" id="JAFLCK010000012">
    <property type="protein sequence ID" value="MBN8660666.1"/>
    <property type="molecule type" value="Genomic_DNA"/>
</dbReference>
<dbReference type="AlphaFoldDB" id="A0A8J7TM53"/>
<dbReference type="Gene3D" id="1.10.10.60">
    <property type="entry name" value="Homeodomain-like"/>
    <property type="match status" value="1"/>
</dbReference>
<dbReference type="PANTHER" id="PTHR30055">
    <property type="entry name" value="HTH-TYPE TRANSCRIPTIONAL REGULATOR RUTR"/>
    <property type="match status" value="1"/>
</dbReference>
<evidence type="ECO:0000256" key="5">
    <source>
        <dbReference type="PROSITE-ProRule" id="PRU00335"/>
    </source>
</evidence>
<dbReference type="Pfam" id="PF00440">
    <property type="entry name" value="TetR_N"/>
    <property type="match status" value="1"/>
</dbReference>
<organism evidence="7 8">
    <name type="scientific">Candidatus Obscuribacter phosphatis</name>
    <dbReference type="NCBI Taxonomy" id="1906157"/>
    <lineage>
        <taxon>Bacteria</taxon>
        <taxon>Bacillati</taxon>
        <taxon>Candidatus Melainabacteria</taxon>
        <taxon>Candidatus Obscuribacterales</taxon>
        <taxon>Candidatus Obscuribacteraceae</taxon>
        <taxon>Candidatus Obscuribacter</taxon>
    </lineage>
</organism>
<evidence type="ECO:0000313" key="8">
    <source>
        <dbReference type="Proteomes" id="UP000664277"/>
    </source>
</evidence>
<evidence type="ECO:0000256" key="1">
    <source>
        <dbReference type="ARBA" id="ARBA00022491"/>
    </source>
</evidence>
<dbReference type="Gene3D" id="1.10.357.10">
    <property type="entry name" value="Tetracycline Repressor, domain 2"/>
    <property type="match status" value="1"/>
</dbReference>
<dbReference type="Pfam" id="PF17932">
    <property type="entry name" value="TetR_C_24"/>
    <property type="match status" value="1"/>
</dbReference>
<evidence type="ECO:0000313" key="7">
    <source>
        <dbReference type="EMBL" id="MBN8660666.1"/>
    </source>
</evidence>
<name>A0A8J7TM53_9BACT</name>
<dbReference type="PRINTS" id="PR00455">
    <property type="entry name" value="HTHTETR"/>
</dbReference>
<evidence type="ECO:0000256" key="2">
    <source>
        <dbReference type="ARBA" id="ARBA00023015"/>
    </source>
</evidence>
<keyword evidence="3 5" id="KW-0238">DNA-binding</keyword>
<evidence type="ECO:0000256" key="3">
    <source>
        <dbReference type="ARBA" id="ARBA00023125"/>
    </source>
</evidence>
<dbReference type="FunFam" id="1.10.10.60:FF:000141">
    <property type="entry name" value="TetR family transcriptional regulator"/>
    <property type="match status" value="1"/>
</dbReference>
<feature type="DNA-binding region" description="H-T-H motif" evidence="5">
    <location>
        <begin position="33"/>
        <end position="52"/>
    </location>
</feature>
<feature type="domain" description="HTH tetR-type" evidence="6">
    <location>
        <begin position="10"/>
        <end position="70"/>
    </location>
</feature>
<dbReference type="InterPro" id="IPR041490">
    <property type="entry name" value="KstR2_TetR_C"/>
</dbReference>
<dbReference type="PROSITE" id="PS50977">
    <property type="entry name" value="HTH_TETR_2"/>
    <property type="match status" value="1"/>
</dbReference>
<protein>
    <submittedName>
        <fullName evidence="7">TetR family transcriptional regulator</fullName>
    </submittedName>
</protein>
<proteinExistence type="predicted"/>
<dbReference type="SUPFAM" id="SSF46689">
    <property type="entry name" value="Homeodomain-like"/>
    <property type="match status" value="1"/>
</dbReference>
<dbReference type="InterPro" id="IPR050109">
    <property type="entry name" value="HTH-type_TetR-like_transc_reg"/>
</dbReference>
<dbReference type="PANTHER" id="PTHR30055:SF175">
    <property type="entry name" value="HTH-TYPE TRANSCRIPTIONAL REPRESSOR KSTR2"/>
    <property type="match status" value="1"/>
</dbReference>
<dbReference type="GO" id="GO:0003700">
    <property type="term" value="F:DNA-binding transcription factor activity"/>
    <property type="evidence" value="ECO:0007669"/>
    <property type="project" value="TreeGrafter"/>
</dbReference>
<dbReference type="Proteomes" id="UP000664277">
    <property type="component" value="Unassembled WGS sequence"/>
</dbReference>
<sequence length="195" mass="21605">MVRPRAENYEERRVEILDTAAALFAARGFEATSMSSIAGALGVSKALVYHYFESKEELLFEMLLSHCRLLIETANRAVASGNAEEKLKELIASLMQLYMSSRDKHVVLMNCLKALSLSQQAEIKGEEKKIVAIIKGLVGQIKKDSSAGEVSATAMYLMGSINWTYTWFKEGGAISAQDYAELAARLFLEGLKRQD</sequence>
<evidence type="ECO:0000259" key="6">
    <source>
        <dbReference type="PROSITE" id="PS50977"/>
    </source>
</evidence>
<dbReference type="SUPFAM" id="SSF48498">
    <property type="entry name" value="Tetracyclin repressor-like, C-terminal domain"/>
    <property type="match status" value="1"/>
</dbReference>
<dbReference type="InterPro" id="IPR036271">
    <property type="entry name" value="Tet_transcr_reg_TetR-rel_C_sf"/>
</dbReference>
<evidence type="ECO:0000256" key="4">
    <source>
        <dbReference type="ARBA" id="ARBA00023163"/>
    </source>
</evidence>
<dbReference type="InterPro" id="IPR023772">
    <property type="entry name" value="DNA-bd_HTH_TetR-type_CS"/>
</dbReference>
<keyword evidence="2" id="KW-0805">Transcription regulation</keyword>